<evidence type="ECO:0000313" key="11">
    <source>
        <dbReference type="EMBL" id="CAH1250564.1"/>
    </source>
</evidence>
<dbReference type="InterPro" id="IPR012967">
    <property type="entry name" value="COMT_dimerisation"/>
</dbReference>
<dbReference type="PIRSF" id="PIRSF005739">
    <property type="entry name" value="O-mtase"/>
    <property type="match status" value="1"/>
</dbReference>
<dbReference type="Gene3D" id="3.40.50.150">
    <property type="entry name" value="Vaccinia Virus protein VP39"/>
    <property type="match status" value="1"/>
</dbReference>
<dbReference type="EC" id="2.1.1.4" evidence="5"/>
<evidence type="ECO:0000256" key="4">
    <source>
        <dbReference type="ARBA" id="ARBA00037645"/>
    </source>
</evidence>
<dbReference type="GO" id="GO:0017096">
    <property type="term" value="F:acetylserotonin O-methyltransferase activity"/>
    <property type="evidence" value="ECO:0007669"/>
    <property type="project" value="UniProtKB-EC"/>
</dbReference>
<evidence type="ECO:0000313" key="12">
    <source>
        <dbReference type="Proteomes" id="UP000838412"/>
    </source>
</evidence>
<dbReference type="InterPro" id="IPR001077">
    <property type="entry name" value="COMT_C"/>
</dbReference>
<gene>
    <name evidence="11" type="primary">ASMTL</name>
    <name evidence="11" type="ORF">BLAG_LOCUS11243</name>
</gene>
<dbReference type="InterPro" id="IPR029063">
    <property type="entry name" value="SAM-dependent_MTases_sf"/>
</dbReference>
<evidence type="ECO:0000256" key="7">
    <source>
        <dbReference type="ARBA" id="ARBA00043054"/>
    </source>
</evidence>
<evidence type="ECO:0000256" key="8">
    <source>
        <dbReference type="PIRSR" id="PIRSR005739-1"/>
    </source>
</evidence>
<feature type="domain" description="O-methyltransferase C-terminal" evidence="9">
    <location>
        <begin position="151"/>
        <end position="325"/>
    </location>
</feature>
<dbReference type="InterPro" id="IPR036390">
    <property type="entry name" value="WH_DNA-bd_sf"/>
</dbReference>
<evidence type="ECO:0000256" key="5">
    <source>
        <dbReference type="ARBA" id="ARBA00039116"/>
    </source>
</evidence>
<evidence type="ECO:0000259" key="9">
    <source>
        <dbReference type="Pfam" id="PF00891"/>
    </source>
</evidence>
<evidence type="ECO:0000256" key="2">
    <source>
        <dbReference type="ARBA" id="ARBA00022679"/>
    </source>
</evidence>
<dbReference type="InterPro" id="IPR016461">
    <property type="entry name" value="COMT-like"/>
</dbReference>
<evidence type="ECO:0000256" key="1">
    <source>
        <dbReference type="ARBA" id="ARBA00022603"/>
    </source>
</evidence>
<feature type="active site" description="Proton acceptor" evidence="8">
    <location>
        <position position="254"/>
    </location>
</feature>
<dbReference type="GO" id="GO:0046983">
    <property type="term" value="F:protein dimerization activity"/>
    <property type="evidence" value="ECO:0007669"/>
    <property type="project" value="InterPro"/>
</dbReference>
<dbReference type="EMBL" id="OV696703">
    <property type="protein sequence ID" value="CAH1250564.1"/>
    <property type="molecule type" value="Genomic_DNA"/>
</dbReference>
<dbReference type="InterPro" id="IPR036388">
    <property type="entry name" value="WH-like_DNA-bd_sf"/>
</dbReference>
<dbReference type="OrthoDB" id="1606438at2759"/>
<keyword evidence="2" id="KW-0808">Transferase</keyword>
<dbReference type="Pfam" id="PF00891">
    <property type="entry name" value="Methyltransf_2"/>
    <property type="match status" value="1"/>
</dbReference>
<name>A0A8J9ZA60_BRALA</name>
<evidence type="ECO:0000259" key="10">
    <source>
        <dbReference type="Pfam" id="PF08100"/>
    </source>
</evidence>
<organism evidence="11 12">
    <name type="scientific">Branchiostoma lanceolatum</name>
    <name type="common">Common lancelet</name>
    <name type="synonym">Amphioxus lanceolatum</name>
    <dbReference type="NCBI Taxonomy" id="7740"/>
    <lineage>
        <taxon>Eukaryota</taxon>
        <taxon>Metazoa</taxon>
        <taxon>Chordata</taxon>
        <taxon>Cephalochordata</taxon>
        <taxon>Leptocardii</taxon>
        <taxon>Amphioxiformes</taxon>
        <taxon>Branchiostomatidae</taxon>
        <taxon>Branchiostoma</taxon>
    </lineage>
</organism>
<dbReference type="SUPFAM" id="SSF46785">
    <property type="entry name" value="Winged helix' DNA-binding domain"/>
    <property type="match status" value="1"/>
</dbReference>
<proteinExistence type="predicted"/>
<dbReference type="AlphaFoldDB" id="A0A8J9ZA60"/>
<protein>
    <recommendedName>
        <fullName evidence="6">Acetylserotonin O-methyltransferase</fullName>
        <ecNumber evidence="5">2.1.1.4</ecNumber>
    </recommendedName>
    <alternativeName>
        <fullName evidence="7">Hydroxyindole O-methyltransferase</fullName>
    </alternativeName>
</protein>
<dbReference type="Pfam" id="PF08100">
    <property type="entry name" value="Dimerisation"/>
    <property type="match status" value="1"/>
</dbReference>
<dbReference type="PANTHER" id="PTHR43712:SF2">
    <property type="entry name" value="O-METHYLTRANSFERASE CICE"/>
    <property type="match status" value="1"/>
</dbReference>
<dbReference type="GO" id="GO:0032259">
    <property type="term" value="P:methylation"/>
    <property type="evidence" value="ECO:0007669"/>
    <property type="project" value="UniProtKB-KW"/>
</dbReference>
<evidence type="ECO:0000256" key="6">
    <source>
        <dbReference type="ARBA" id="ARBA00040730"/>
    </source>
</evidence>
<comment type="function">
    <text evidence="4">Catalyzes the transfer of a methyl group onto N-acetylserotonin, producing melatonin (N-acetyl-5-methoxytryptamine).</text>
</comment>
<accession>A0A8J9ZA60</accession>
<dbReference type="Gene3D" id="1.10.10.10">
    <property type="entry name" value="Winged helix-like DNA-binding domain superfamily/Winged helix DNA-binding domain"/>
    <property type="match status" value="1"/>
</dbReference>
<keyword evidence="3" id="KW-0949">S-adenosyl-L-methionine</keyword>
<keyword evidence="1" id="KW-0489">Methyltransferase</keyword>
<dbReference type="PROSITE" id="PS51683">
    <property type="entry name" value="SAM_OMT_II"/>
    <property type="match status" value="1"/>
</dbReference>
<feature type="domain" description="O-methyltransferase dimerisation" evidence="10">
    <location>
        <begin position="12"/>
        <end position="98"/>
    </location>
</feature>
<evidence type="ECO:0000256" key="3">
    <source>
        <dbReference type="ARBA" id="ARBA00022691"/>
    </source>
</evidence>
<sequence length="352" mass="38870">MTTMENEARLILDLTEGFIKSQILFTSLKLGIFDLLDTSAGPMTASRISEAIRTDTDATKRLLDACAGLGLLQKVNVDKETGDGEYQLTRASRAFLTSSSPTNLGGYVKVFSSFYKFPWADLRKAVKEGPAFVTRQNQDNTSDIFKIFFSNQILMDAMTGLPTVFGAKTASAFDLSEFRRMCDIGGCTGPLAYHLAAAYPKAAVSVFDLSEVVKVAEDRRPVGEHGQRVSFIPGDFFRDPLPPADLYVVCRTLHDFTEDKVLTLLTKMHDSLPLGGGVLIAEYMLDDDKTGPEVAHKYDLHMFLTGGDRERSGQEYKRLLTMVGFTEVTVRSSSYPLGHVLARKAPKYSARL</sequence>
<dbReference type="SUPFAM" id="SSF53335">
    <property type="entry name" value="S-adenosyl-L-methionine-dependent methyltransferases"/>
    <property type="match status" value="1"/>
</dbReference>
<dbReference type="PANTHER" id="PTHR43712">
    <property type="entry name" value="PUTATIVE (AFU_ORTHOLOGUE AFUA_4G14580)-RELATED"/>
    <property type="match status" value="1"/>
</dbReference>
<dbReference type="Proteomes" id="UP000838412">
    <property type="component" value="Chromosome 18"/>
</dbReference>
<dbReference type="FunFam" id="1.10.10.10:FF:000358">
    <property type="entry name" value="Acetylserotonin O-methyltransferase"/>
    <property type="match status" value="1"/>
</dbReference>
<reference evidence="11" key="1">
    <citation type="submission" date="2022-01" db="EMBL/GenBank/DDBJ databases">
        <authorList>
            <person name="Braso-Vives M."/>
        </authorList>
    </citation>
    <scope>NUCLEOTIDE SEQUENCE</scope>
</reference>
<keyword evidence="12" id="KW-1185">Reference proteome</keyword>